<dbReference type="PANTHER" id="PTHR37477">
    <property type="entry name" value="COBALT-PRECORRIN-5A HYDROLASE"/>
    <property type="match status" value="1"/>
</dbReference>
<dbReference type="Proteomes" id="UP000004200">
    <property type="component" value="Unassembled WGS sequence"/>
</dbReference>
<comment type="caution">
    <text evidence="3">The sequence shown here is derived from an EMBL/GenBank/DDBJ whole genome shotgun (WGS) entry which is preliminary data.</text>
</comment>
<reference evidence="3 4" key="1">
    <citation type="submission" date="2011-06" db="EMBL/GenBank/DDBJ databases">
        <title>The draft genome of Thiorhodococcus drewsii AZ1.</title>
        <authorList>
            <consortium name="US DOE Joint Genome Institute (JGI-PGF)"/>
            <person name="Lucas S."/>
            <person name="Han J."/>
            <person name="Lapidus A."/>
            <person name="Cheng J.-F."/>
            <person name="Goodwin L."/>
            <person name="Pitluck S."/>
            <person name="Peters L."/>
            <person name="Land M.L."/>
            <person name="Hauser L."/>
            <person name="Vogl K."/>
            <person name="Liu Z."/>
            <person name="Imhoff J."/>
            <person name="Thiel V."/>
            <person name="Frigaard N.-U."/>
            <person name="Bryant D.A."/>
            <person name="Woyke T.J."/>
        </authorList>
    </citation>
    <scope>NUCLEOTIDE SEQUENCE [LARGE SCALE GENOMIC DNA]</scope>
    <source>
        <strain evidence="3 4">AZ1</strain>
    </source>
</reference>
<dbReference type="Pfam" id="PF11760">
    <property type="entry name" value="CbiG_N"/>
    <property type="match status" value="1"/>
</dbReference>
<dbReference type="InterPro" id="IPR021745">
    <property type="entry name" value="CbiG_mid"/>
</dbReference>
<evidence type="ECO:0000259" key="1">
    <source>
        <dbReference type="Pfam" id="PF11760"/>
    </source>
</evidence>
<dbReference type="RefSeq" id="WP_007040124.1">
    <property type="nucleotide sequence ID" value="NZ_AFWT01000008.1"/>
</dbReference>
<keyword evidence="4" id="KW-1185">Reference proteome</keyword>
<accession>G2DZE7</accession>
<dbReference type="SUPFAM" id="SSF159672">
    <property type="entry name" value="CbiG N-terminal domain-like"/>
    <property type="match status" value="1"/>
</dbReference>
<dbReference type="InterPro" id="IPR038029">
    <property type="entry name" value="GbiG_N_sf"/>
</dbReference>
<sequence>MIDAPNRAGDVPSSLMLIALSRPGVLQLCRLACALPRASILVGERHLDLIEGLENPAEGIEGGLGARVPALMSGFDQLVFFLSVGAVVRLIAPHLRSKHRDPGVLAVDAGARFVVPLVSGHIGGANAFAERVAGMLGATAVITTASEAVETIAVDILGRELGWRVEAPEINLRRAAASVVDGEPVVLIQETGARDWWRGPGPLPDNICVRSALDGLDLDRFRAVLLVTGRRIPADLRQRLGERLVVYRPEGHRT</sequence>
<evidence type="ECO:0000313" key="3">
    <source>
        <dbReference type="EMBL" id="EGV32174.1"/>
    </source>
</evidence>
<dbReference type="PANTHER" id="PTHR37477:SF1">
    <property type="entry name" value="COBALT-PRECORRIN-5A HYDROLASE"/>
    <property type="match status" value="1"/>
</dbReference>
<dbReference type="EMBL" id="AFWT01000008">
    <property type="protein sequence ID" value="EGV32174.1"/>
    <property type="molecule type" value="Genomic_DNA"/>
</dbReference>
<protein>
    <submittedName>
        <fullName evidence="3">Cobalamin (Vitamin B12) biosynthesis CbiG protein</fullName>
    </submittedName>
</protein>
<dbReference type="AlphaFoldDB" id="G2DZE7"/>
<dbReference type="PATRIC" id="fig|765913.3.peg.1435"/>
<dbReference type="InterPro" id="IPR052553">
    <property type="entry name" value="CbiG_hydrolase"/>
</dbReference>
<dbReference type="STRING" id="765913.ThidrDRAFT_1410"/>
<dbReference type="Pfam" id="PF11761">
    <property type="entry name" value="CbiG_mid"/>
    <property type="match status" value="1"/>
</dbReference>
<feature type="domain" description="Cobalamin synthesis G N-terminal" evidence="1">
    <location>
        <begin position="70"/>
        <end position="147"/>
    </location>
</feature>
<dbReference type="InterPro" id="IPR021744">
    <property type="entry name" value="CbiG_N"/>
</dbReference>
<dbReference type="eggNOG" id="COG2073">
    <property type="taxonomic scope" value="Bacteria"/>
</dbReference>
<dbReference type="Gene3D" id="3.40.50.11220">
    <property type="match status" value="1"/>
</dbReference>
<dbReference type="OrthoDB" id="9781023at2"/>
<organism evidence="3 4">
    <name type="scientific">Thiorhodococcus drewsii AZ1</name>
    <dbReference type="NCBI Taxonomy" id="765913"/>
    <lineage>
        <taxon>Bacteria</taxon>
        <taxon>Pseudomonadati</taxon>
        <taxon>Pseudomonadota</taxon>
        <taxon>Gammaproteobacteria</taxon>
        <taxon>Chromatiales</taxon>
        <taxon>Chromatiaceae</taxon>
        <taxon>Thiorhodococcus</taxon>
    </lineage>
</organism>
<proteinExistence type="predicted"/>
<gene>
    <name evidence="3" type="ORF">ThidrDRAFT_1410</name>
</gene>
<name>G2DZE7_9GAMM</name>
<feature type="domain" description="Cobalamin biosynthesis central region" evidence="2">
    <location>
        <begin position="152"/>
        <end position="249"/>
    </location>
</feature>
<evidence type="ECO:0000259" key="2">
    <source>
        <dbReference type="Pfam" id="PF11761"/>
    </source>
</evidence>
<evidence type="ECO:0000313" key="4">
    <source>
        <dbReference type="Proteomes" id="UP000004200"/>
    </source>
</evidence>